<reference evidence="7 8" key="1">
    <citation type="submission" date="2019-02" db="EMBL/GenBank/DDBJ databases">
        <title>Draft genome sequences of novel Actinobacteria.</title>
        <authorList>
            <person name="Sahin N."/>
            <person name="Ay H."/>
            <person name="Saygin H."/>
        </authorList>
    </citation>
    <scope>NUCLEOTIDE SEQUENCE [LARGE SCALE GENOMIC DNA]</scope>
    <source>
        <strain evidence="7 8">KC603</strain>
    </source>
</reference>
<feature type="transmembrane region" description="Helical" evidence="5">
    <location>
        <begin position="159"/>
        <end position="186"/>
    </location>
</feature>
<dbReference type="InterPro" id="IPR020846">
    <property type="entry name" value="MFS_dom"/>
</dbReference>
<dbReference type="EMBL" id="SMKL01000040">
    <property type="protein sequence ID" value="TDC49540.1"/>
    <property type="molecule type" value="Genomic_DNA"/>
</dbReference>
<keyword evidence="3 5" id="KW-1133">Transmembrane helix</keyword>
<comment type="subcellular location">
    <subcellularLocation>
        <location evidence="1">Cell membrane</location>
        <topology evidence="1">Multi-pass membrane protein</topology>
    </subcellularLocation>
</comment>
<dbReference type="InterPro" id="IPR051788">
    <property type="entry name" value="MFS_Transporter"/>
</dbReference>
<dbReference type="Proteomes" id="UP000295621">
    <property type="component" value="Unassembled WGS sequence"/>
</dbReference>
<comment type="caution">
    <text evidence="7">The sequence shown here is derived from an EMBL/GenBank/DDBJ whole genome shotgun (WGS) entry which is preliminary data.</text>
</comment>
<evidence type="ECO:0000256" key="2">
    <source>
        <dbReference type="ARBA" id="ARBA00022692"/>
    </source>
</evidence>
<dbReference type="GO" id="GO:0005886">
    <property type="term" value="C:plasma membrane"/>
    <property type="evidence" value="ECO:0007669"/>
    <property type="project" value="UniProtKB-SubCell"/>
</dbReference>
<dbReference type="InterPro" id="IPR011701">
    <property type="entry name" value="MFS"/>
</dbReference>
<feature type="transmembrane region" description="Helical" evidence="5">
    <location>
        <begin position="337"/>
        <end position="356"/>
    </location>
</feature>
<evidence type="ECO:0000256" key="3">
    <source>
        <dbReference type="ARBA" id="ARBA00022989"/>
    </source>
</evidence>
<feature type="transmembrane region" description="Helical" evidence="5">
    <location>
        <begin position="247"/>
        <end position="268"/>
    </location>
</feature>
<feature type="domain" description="Major facilitator superfamily (MFS) profile" evidence="6">
    <location>
        <begin position="143"/>
        <end position="404"/>
    </location>
</feature>
<evidence type="ECO:0000256" key="1">
    <source>
        <dbReference type="ARBA" id="ARBA00004651"/>
    </source>
</evidence>
<dbReference type="AlphaFoldDB" id="A0A4R4RJB2"/>
<dbReference type="InterPro" id="IPR036259">
    <property type="entry name" value="MFS_trans_sf"/>
</dbReference>
<name>A0A4R4RJB2_9ACTN</name>
<dbReference type="SUPFAM" id="SSF103473">
    <property type="entry name" value="MFS general substrate transporter"/>
    <property type="match status" value="1"/>
</dbReference>
<feature type="transmembrane region" description="Helical" evidence="5">
    <location>
        <begin position="44"/>
        <end position="66"/>
    </location>
</feature>
<proteinExistence type="predicted"/>
<dbReference type="PANTHER" id="PTHR23514">
    <property type="entry name" value="BYPASS OF STOP CODON PROTEIN 6"/>
    <property type="match status" value="1"/>
</dbReference>
<feature type="transmembrane region" description="Helical" evidence="5">
    <location>
        <begin position="207"/>
        <end position="227"/>
    </location>
</feature>
<feature type="transmembrane region" description="Helical" evidence="5">
    <location>
        <begin position="302"/>
        <end position="325"/>
    </location>
</feature>
<feature type="transmembrane region" description="Helical" evidence="5">
    <location>
        <begin position="275"/>
        <end position="296"/>
    </location>
</feature>
<dbReference type="GO" id="GO:0022857">
    <property type="term" value="F:transmembrane transporter activity"/>
    <property type="evidence" value="ECO:0007669"/>
    <property type="project" value="InterPro"/>
</dbReference>
<dbReference type="PANTHER" id="PTHR23514:SF13">
    <property type="entry name" value="INNER MEMBRANE PROTEIN YBJJ"/>
    <property type="match status" value="1"/>
</dbReference>
<accession>A0A4R4RJB2</accession>
<feature type="transmembrane region" description="Helical" evidence="5">
    <location>
        <begin position="362"/>
        <end position="384"/>
    </location>
</feature>
<feature type="transmembrane region" description="Helical" evidence="5">
    <location>
        <begin position="12"/>
        <end position="32"/>
    </location>
</feature>
<protein>
    <submittedName>
        <fullName evidence="7">MFS transporter</fullName>
    </submittedName>
</protein>
<dbReference type="OrthoDB" id="3831523at2"/>
<gene>
    <name evidence="7" type="ORF">E1212_17860</name>
</gene>
<dbReference type="Pfam" id="PF07690">
    <property type="entry name" value="MFS_1"/>
    <property type="match status" value="1"/>
</dbReference>
<evidence type="ECO:0000313" key="8">
    <source>
        <dbReference type="Proteomes" id="UP000295621"/>
    </source>
</evidence>
<keyword evidence="2 5" id="KW-0812">Transmembrane</keyword>
<evidence type="ECO:0000256" key="4">
    <source>
        <dbReference type="ARBA" id="ARBA00023136"/>
    </source>
</evidence>
<keyword evidence="8" id="KW-1185">Reference proteome</keyword>
<sequence length="404" mass="39594">MGGVVTASVRAAYAGFAAFGALWGVWGALLPSVREQAGLSHGQLGTALLFIGAGALPAMLLTGPAVDRWEHRVTALLQVALGGTGVVVAVTGHGFVSLCVGLGLLGAVSGAADVANNAAAASAEQASGHPVIARAHGVFSASVVVTSLIGGALRGVDAAVAVPFLLATAAGGAAGLITLAATRTFAAAGVRGLQPAPRPRTRRRPLSTLRLLPLLVAGGLVALAFAVENAHQSWSAVYLGDVLSAGPAVAAAGPAVFAGVVALARFAVATLTHRHALAVLIAGALTAALGTAVVAAAANVAIALTGLGLAAAGTAVLQPTVLGLVARRVDETARGRATAVVTTVAYLGFLAGPVYVGQWAGAVGLPGAMLAVAAVAVVLALLTWPAVRLITRTPAAEVEPVGRR</sequence>
<evidence type="ECO:0000259" key="6">
    <source>
        <dbReference type="PROSITE" id="PS50850"/>
    </source>
</evidence>
<evidence type="ECO:0000256" key="5">
    <source>
        <dbReference type="SAM" id="Phobius"/>
    </source>
</evidence>
<organism evidence="7 8">
    <name type="scientific">Jiangella ureilytica</name>
    <dbReference type="NCBI Taxonomy" id="2530374"/>
    <lineage>
        <taxon>Bacteria</taxon>
        <taxon>Bacillati</taxon>
        <taxon>Actinomycetota</taxon>
        <taxon>Actinomycetes</taxon>
        <taxon>Jiangellales</taxon>
        <taxon>Jiangellaceae</taxon>
        <taxon>Jiangella</taxon>
    </lineage>
</organism>
<dbReference type="Gene3D" id="1.20.1250.20">
    <property type="entry name" value="MFS general substrate transporter like domains"/>
    <property type="match status" value="1"/>
</dbReference>
<evidence type="ECO:0000313" key="7">
    <source>
        <dbReference type="EMBL" id="TDC49540.1"/>
    </source>
</evidence>
<dbReference type="PROSITE" id="PS50850">
    <property type="entry name" value="MFS"/>
    <property type="match status" value="1"/>
</dbReference>
<feature type="transmembrane region" description="Helical" evidence="5">
    <location>
        <begin position="86"/>
        <end position="110"/>
    </location>
</feature>
<keyword evidence="4 5" id="KW-0472">Membrane</keyword>